<protein>
    <submittedName>
        <fullName evidence="1">Uncharacterized protein</fullName>
    </submittedName>
</protein>
<proteinExistence type="predicted"/>
<dbReference type="GO" id="GO:0003824">
    <property type="term" value="F:catalytic activity"/>
    <property type="evidence" value="ECO:0007669"/>
    <property type="project" value="InterPro"/>
</dbReference>
<dbReference type="AlphaFoldDB" id="A0A9N9L6F3"/>
<dbReference type="PANTHER" id="PTHR10362">
    <property type="entry name" value="HISTIDINE AMMONIA-LYASE"/>
    <property type="match status" value="1"/>
</dbReference>
<dbReference type="Pfam" id="PF00221">
    <property type="entry name" value="Lyase_aromatic"/>
    <property type="match status" value="1"/>
</dbReference>
<evidence type="ECO:0000313" key="2">
    <source>
        <dbReference type="Proteomes" id="UP000696280"/>
    </source>
</evidence>
<evidence type="ECO:0000313" key="1">
    <source>
        <dbReference type="EMBL" id="CAG8961240.1"/>
    </source>
</evidence>
<dbReference type="SUPFAM" id="SSF48557">
    <property type="entry name" value="L-aspartase-like"/>
    <property type="match status" value="1"/>
</dbReference>
<keyword evidence="2" id="KW-1185">Reference proteome</keyword>
<sequence>MSVEALRGTNESFNPFFRKVRPHTGQMESAENILHFLSSSKLVRPNDGSEEFSQSQDRYSIRAAPQWVGPYIEDIHLTYHQITVELNSVTDNPLFDDGKYLHGGNFQAKCITTAMEKTRQSYQSIGQMLFAQCTELIDPLTNQGLAPNLVADGPNESWMWKGTDIMIAALQSELGLLANPVGIHVQ</sequence>
<gene>
    <name evidence="1" type="ORF">HYFRA_00013296</name>
</gene>
<organism evidence="1 2">
    <name type="scientific">Hymenoscyphus fraxineus</name>
    <dbReference type="NCBI Taxonomy" id="746836"/>
    <lineage>
        <taxon>Eukaryota</taxon>
        <taxon>Fungi</taxon>
        <taxon>Dikarya</taxon>
        <taxon>Ascomycota</taxon>
        <taxon>Pezizomycotina</taxon>
        <taxon>Leotiomycetes</taxon>
        <taxon>Helotiales</taxon>
        <taxon>Helotiaceae</taxon>
        <taxon>Hymenoscyphus</taxon>
    </lineage>
</organism>
<accession>A0A9N9L6F3</accession>
<name>A0A9N9L6F3_9HELO</name>
<dbReference type="InterPro" id="IPR008948">
    <property type="entry name" value="L-Aspartase-like"/>
</dbReference>
<reference evidence="1" key="1">
    <citation type="submission" date="2021-07" db="EMBL/GenBank/DDBJ databases">
        <authorList>
            <person name="Durling M."/>
        </authorList>
    </citation>
    <scope>NUCLEOTIDE SEQUENCE</scope>
</reference>
<dbReference type="Gene3D" id="1.20.200.10">
    <property type="entry name" value="Fumarase/aspartase (Central domain)"/>
    <property type="match status" value="1"/>
</dbReference>
<dbReference type="Proteomes" id="UP000696280">
    <property type="component" value="Unassembled WGS sequence"/>
</dbReference>
<comment type="caution">
    <text evidence="1">The sequence shown here is derived from an EMBL/GenBank/DDBJ whole genome shotgun (WGS) entry which is preliminary data.</text>
</comment>
<dbReference type="InterPro" id="IPR001106">
    <property type="entry name" value="Aromatic_Lyase"/>
</dbReference>
<dbReference type="EMBL" id="CAJVRL010000104">
    <property type="protein sequence ID" value="CAG8961240.1"/>
    <property type="molecule type" value="Genomic_DNA"/>
</dbReference>
<dbReference type="OrthoDB" id="10051290at2759"/>